<evidence type="ECO:0000256" key="14">
    <source>
        <dbReference type="RuleBase" id="RU004161"/>
    </source>
</evidence>
<comment type="catalytic activity">
    <reaction evidence="8 13">
        <text>2 5-aminolevulinate = porphobilinogen + 2 H2O + H(+)</text>
        <dbReference type="Rhea" id="RHEA:24064"/>
        <dbReference type="ChEBI" id="CHEBI:15377"/>
        <dbReference type="ChEBI" id="CHEBI:15378"/>
        <dbReference type="ChEBI" id="CHEBI:58126"/>
        <dbReference type="ChEBI" id="CHEBI:356416"/>
        <dbReference type="EC" id="4.2.1.24"/>
    </reaction>
</comment>
<evidence type="ECO:0000313" key="16">
    <source>
        <dbReference type="Proteomes" id="UP000198397"/>
    </source>
</evidence>
<evidence type="ECO:0000256" key="1">
    <source>
        <dbReference type="ARBA" id="ARBA00004694"/>
    </source>
</evidence>
<evidence type="ECO:0000256" key="8">
    <source>
        <dbReference type="ARBA" id="ARBA00047651"/>
    </source>
</evidence>
<feature type="binding site" evidence="10">
    <location>
        <position position="209"/>
    </location>
    <ligand>
        <name>5-aminolevulinate</name>
        <dbReference type="ChEBI" id="CHEBI:356416"/>
        <label>1</label>
    </ligand>
</feature>
<evidence type="ECO:0000256" key="5">
    <source>
        <dbReference type="ARBA" id="ARBA00023133"/>
    </source>
</evidence>
<evidence type="ECO:0000256" key="10">
    <source>
        <dbReference type="PIRSR" id="PIRSR001415-2"/>
    </source>
</evidence>
<feature type="binding site" evidence="10">
    <location>
        <position position="317"/>
    </location>
    <ligand>
        <name>5-aminolevulinate</name>
        <dbReference type="ChEBI" id="CHEBI:356416"/>
        <label>2</label>
    </ligand>
</feature>
<evidence type="ECO:0000256" key="4">
    <source>
        <dbReference type="ARBA" id="ARBA00020771"/>
    </source>
</evidence>
<feature type="active site" description="Schiff-base intermediate with substrate" evidence="9">
    <location>
        <position position="252"/>
    </location>
</feature>
<dbReference type="PROSITE" id="PS00169">
    <property type="entry name" value="D_ALA_DEHYDRATASE"/>
    <property type="match status" value="1"/>
</dbReference>
<evidence type="ECO:0000256" key="11">
    <source>
        <dbReference type="PIRSR" id="PIRSR001415-3"/>
    </source>
</evidence>
<keyword evidence="5" id="KW-0350">Heme biosynthesis</keyword>
<feature type="binding site" evidence="11">
    <location>
        <position position="117"/>
    </location>
    <ligand>
        <name>Zn(2+)</name>
        <dbReference type="ChEBI" id="CHEBI:29105"/>
        <note>catalytic</note>
    </ligand>
</feature>
<dbReference type="SMART" id="SM01004">
    <property type="entry name" value="ALAD"/>
    <property type="match status" value="1"/>
</dbReference>
<dbReference type="GO" id="GO:0008270">
    <property type="term" value="F:zinc ion binding"/>
    <property type="evidence" value="ECO:0007669"/>
    <property type="project" value="TreeGrafter"/>
</dbReference>
<dbReference type="GO" id="GO:0006782">
    <property type="term" value="P:protoporphyrinogen IX biosynthetic process"/>
    <property type="evidence" value="ECO:0007669"/>
    <property type="project" value="UniProtKB-UniPathway"/>
</dbReference>
<gene>
    <name evidence="15" type="ORF">SAMN06264855_10725</name>
</gene>
<dbReference type="EC" id="4.2.1.24" evidence="3 13"/>
<keyword evidence="11" id="KW-0862">Zinc</keyword>
<feature type="binding site" evidence="10">
    <location>
        <position position="278"/>
    </location>
    <ligand>
        <name>5-aminolevulinate</name>
        <dbReference type="ChEBI" id="CHEBI:356416"/>
        <label>2</label>
    </ligand>
</feature>
<feature type="binding site" evidence="12">
    <location>
        <position position="237"/>
    </location>
    <ligand>
        <name>Mg(2+)</name>
        <dbReference type="ChEBI" id="CHEBI:18420"/>
    </ligand>
</feature>
<evidence type="ECO:0000256" key="3">
    <source>
        <dbReference type="ARBA" id="ARBA00012053"/>
    </source>
</evidence>
<keyword evidence="16" id="KW-1185">Reference proteome</keyword>
<dbReference type="Pfam" id="PF00490">
    <property type="entry name" value="ALAD"/>
    <property type="match status" value="1"/>
</dbReference>
<dbReference type="NCBIfam" id="NF006762">
    <property type="entry name" value="PRK09283.1"/>
    <property type="match status" value="1"/>
</dbReference>
<dbReference type="EMBL" id="FZNQ01000007">
    <property type="protein sequence ID" value="SNR44297.1"/>
    <property type="molecule type" value="Genomic_DNA"/>
</dbReference>
<dbReference type="PIRSF" id="PIRSF001415">
    <property type="entry name" value="Porphbilin_synth"/>
    <property type="match status" value="1"/>
</dbReference>
<feature type="binding site" evidence="11">
    <location>
        <position position="127"/>
    </location>
    <ligand>
        <name>Zn(2+)</name>
        <dbReference type="ChEBI" id="CHEBI:29105"/>
        <note>catalytic</note>
    </ligand>
</feature>
<keyword evidence="7 13" id="KW-0627">Porphyrin biosynthesis</keyword>
<dbReference type="PRINTS" id="PR00144">
    <property type="entry name" value="DALDHYDRTASE"/>
</dbReference>
<dbReference type="CDD" id="cd00384">
    <property type="entry name" value="ALAD_PBGS"/>
    <property type="match status" value="1"/>
</dbReference>
<dbReference type="PANTHER" id="PTHR11458:SF0">
    <property type="entry name" value="DELTA-AMINOLEVULINIC ACID DEHYDRATASE"/>
    <property type="match status" value="1"/>
</dbReference>
<evidence type="ECO:0000256" key="12">
    <source>
        <dbReference type="PIRSR" id="PIRSR001415-5"/>
    </source>
</evidence>
<feature type="binding site" evidence="11">
    <location>
        <position position="119"/>
    </location>
    <ligand>
        <name>Zn(2+)</name>
        <dbReference type="ChEBI" id="CHEBI:29105"/>
        <note>catalytic</note>
    </ligand>
</feature>
<dbReference type="FunFam" id="3.20.20.70:FF:000019">
    <property type="entry name" value="Delta-aminolevulinic acid dehydratase"/>
    <property type="match status" value="1"/>
</dbReference>
<comment type="similarity">
    <text evidence="2 14">Belongs to the ALAD family.</text>
</comment>
<dbReference type="InterPro" id="IPR030656">
    <property type="entry name" value="ALAD_AS"/>
</dbReference>
<dbReference type="InterPro" id="IPR013785">
    <property type="entry name" value="Aldolase_TIM"/>
</dbReference>
<keyword evidence="11" id="KW-0479">Metal-binding</keyword>
<feature type="binding site" evidence="10">
    <location>
        <position position="221"/>
    </location>
    <ligand>
        <name>5-aminolevulinate</name>
        <dbReference type="ChEBI" id="CHEBI:356416"/>
        <label>1</label>
    </ligand>
</feature>
<dbReference type="PANTHER" id="PTHR11458">
    <property type="entry name" value="DELTA-AMINOLEVULINIC ACID DEHYDRATASE"/>
    <property type="match status" value="1"/>
</dbReference>
<dbReference type="AlphaFoldDB" id="A0A238WD01"/>
<sequence>MHPTDRPRRLRTDGVRSLVSETTLAATDLIAPVFVDATADERVPIPSMPGHERVPVSEAVERVEEVLATGVESVICFGIPESKDAHGSGAYATDGVVQRAMRAITAETDAYVVGDVCLCEYTDHGHCGLLEPGAEDDPTLTVRNDETLELLAKTAVSQADAGADMVAPSSMTDGQVRAIRDALDDAGHTDVALMSYAVKYRSAFYGPFRDAADGAPAFGDRRHYQMNPANRREALREARLDVAEGADILMVKPGLPYLDIVRDLRESFDHPIAAYNVSGEYAMVHAAAEKGWLDLEAVAFESLLSLKRAGADLIVTYFAEDLAAHL</sequence>
<dbReference type="GO" id="GO:0004655">
    <property type="term" value="F:porphobilinogen synthase activity"/>
    <property type="evidence" value="ECO:0007669"/>
    <property type="project" value="UniProtKB-EC"/>
</dbReference>
<evidence type="ECO:0000256" key="6">
    <source>
        <dbReference type="ARBA" id="ARBA00023239"/>
    </source>
</evidence>
<evidence type="ECO:0000256" key="13">
    <source>
        <dbReference type="RuleBase" id="RU000515"/>
    </source>
</evidence>
<comment type="pathway">
    <text evidence="1">Porphyrin-containing compound metabolism; protoporphyrin-IX biosynthesis; coproporphyrinogen-III from 5-aminolevulinate: step 1/4.</text>
</comment>
<dbReference type="GO" id="GO:0005829">
    <property type="term" value="C:cytosol"/>
    <property type="evidence" value="ECO:0007669"/>
    <property type="project" value="TreeGrafter"/>
</dbReference>
<evidence type="ECO:0000313" key="15">
    <source>
        <dbReference type="EMBL" id="SNR44297.1"/>
    </source>
</evidence>
<evidence type="ECO:0000256" key="7">
    <source>
        <dbReference type="ARBA" id="ARBA00023244"/>
    </source>
</evidence>
<feature type="active site" description="Schiff-base intermediate with substrate" evidence="9">
    <location>
        <position position="199"/>
    </location>
</feature>
<comment type="subunit">
    <text evidence="13">Homooctamer.</text>
</comment>
<dbReference type="InterPro" id="IPR001731">
    <property type="entry name" value="ALAD"/>
</dbReference>
<organism evidence="15 16">
    <name type="scientific">Halorubrum vacuolatum</name>
    <name type="common">Natronobacterium vacuolatum</name>
    <dbReference type="NCBI Taxonomy" id="63740"/>
    <lineage>
        <taxon>Archaea</taxon>
        <taxon>Methanobacteriati</taxon>
        <taxon>Methanobacteriota</taxon>
        <taxon>Stenosarchaea group</taxon>
        <taxon>Halobacteria</taxon>
        <taxon>Halobacteriales</taxon>
        <taxon>Haloferacaceae</taxon>
        <taxon>Halorubrum</taxon>
    </lineage>
</organism>
<proteinExistence type="inferred from homology"/>
<name>A0A238WD01_HALVU</name>
<dbReference type="RefSeq" id="WP_089384572.1">
    <property type="nucleotide sequence ID" value="NZ_FZNQ01000007.1"/>
</dbReference>
<keyword evidence="12" id="KW-0460">Magnesium</keyword>
<dbReference type="SUPFAM" id="SSF51569">
    <property type="entry name" value="Aldolase"/>
    <property type="match status" value="1"/>
</dbReference>
<accession>A0A238WD01</accession>
<protein>
    <recommendedName>
        <fullName evidence="4 13">Delta-aminolevulinic acid dehydratase</fullName>
        <ecNumber evidence="3 13">4.2.1.24</ecNumber>
    </recommendedName>
</protein>
<evidence type="ECO:0000256" key="2">
    <source>
        <dbReference type="ARBA" id="ARBA00008055"/>
    </source>
</evidence>
<dbReference type="UniPathway" id="UPA00251">
    <property type="reaction ID" value="UER00318"/>
</dbReference>
<dbReference type="Proteomes" id="UP000198397">
    <property type="component" value="Unassembled WGS sequence"/>
</dbReference>
<reference evidence="15 16" key="1">
    <citation type="submission" date="2017-06" db="EMBL/GenBank/DDBJ databases">
        <authorList>
            <person name="Kim H.J."/>
            <person name="Triplett B.A."/>
        </authorList>
    </citation>
    <scope>NUCLEOTIDE SEQUENCE [LARGE SCALE GENOMIC DNA]</scope>
    <source>
        <strain evidence="15 16">DSM 8800</strain>
    </source>
</reference>
<dbReference type="OrthoDB" id="8493at2157"/>
<dbReference type="Gene3D" id="3.20.20.70">
    <property type="entry name" value="Aldolase class I"/>
    <property type="match status" value="1"/>
</dbReference>
<keyword evidence="6 13" id="KW-0456">Lyase</keyword>
<evidence type="ECO:0000256" key="9">
    <source>
        <dbReference type="PIRSR" id="PIRSR001415-1"/>
    </source>
</evidence>